<accession>A0A4Y2K152</accession>
<dbReference type="EMBL" id="BGPR01270107">
    <property type="protein sequence ID" value="GBM96090.1"/>
    <property type="molecule type" value="Genomic_DNA"/>
</dbReference>
<name>A0A4Y2K152_ARAVE</name>
<gene>
    <name evidence="1" type="ORF">AVEN_148768_1</name>
</gene>
<dbReference type="AlphaFoldDB" id="A0A4Y2K152"/>
<organism evidence="1 2">
    <name type="scientific">Araneus ventricosus</name>
    <name type="common">Orbweaver spider</name>
    <name type="synonym">Epeira ventricosa</name>
    <dbReference type="NCBI Taxonomy" id="182803"/>
    <lineage>
        <taxon>Eukaryota</taxon>
        <taxon>Metazoa</taxon>
        <taxon>Ecdysozoa</taxon>
        <taxon>Arthropoda</taxon>
        <taxon>Chelicerata</taxon>
        <taxon>Arachnida</taxon>
        <taxon>Araneae</taxon>
        <taxon>Araneomorphae</taxon>
        <taxon>Entelegynae</taxon>
        <taxon>Araneoidea</taxon>
        <taxon>Araneidae</taxon>
        <taxon>Araneus</taxon>
    </lineage>
</organism>
<feature type="non-terminal residue" evidence="1">
    <location>
        <position position="1"/>
    </location>
</feature>
<protein>
    <submittedName>
        <fullName evidence="1">Uncharacterized protein</fullName>
    </submittedName>
</protein>
<evidence type="ECO:0000313" key="2">
    <source>
        <dbReference type="Proteomes" id="UP000499080"/>
    </source>
</evidence>
<proteinExistence type="predicted"/>
<reference evidence="1 2" key="1">
    <citation type="journal article" date="2019" name="Sci. Rep.">
        <title>Orb-weaving spider Araneus ventricosus genome elucidates the spidroin gene catalogue.</title>
        <authorList>
            <person name="Kono N."/>
            <person name="Nakamura H."/>
            <person name="Ohtoshi R."/>
            <person name="Moran D.A.P."/>
            <person name="Shinohara A."/>
            <person name="Yoshida Y."/>
            <person name="Fujiwara M."/>
            <person name="Mori M."/>
            <person name="Tomita M."/>
            <person name="Arakawa K."/>
        </authorList>
    </citation>
    <scope>NUCLEOTIDE SEQUENCE [LARGE SCALE GENOMIC DNA]</scope>
</reference>
<comment type="caution">
    <text evidence="1">The sequence shown here is derived from an EMBL/GenBank/DDBJ whole genome shotgun (WGS) entry which is preliminary data.</text>
</comment>
<keyword evidence="2" id="KW-1185">Reference proteome</keyword>
<sequence length="33" mass="3650">QLGNGDSRSLTQALQSNTPIEVHYKKIVLDVKP</sequence>
<dbReference type="Proteomes" id="UP000499080">
    <property type="component" value="Unassembled WGS sequence"/>
</dbReference>
<evidence type="ECO:0000313" key="1">
    <source>
        <dbReference type="EMBL" id="GBM96090.1"/>
    </source>
</evidence>